<name>A0ABX6SXE0_9SPHN</name>
<accession>A0ABX6SXE0</accession>
<protein>
    <recommendedName>
        <fullName evidence="3">AI-2E family transporter</fullName>
    </recommendedName>
</protein>
<keyword evidence="2" id="KW-1185">Reference proteome</keyword>
<reference evidence="1 2" key="1">
    <citation type="submission" date="2020-08" db="EMBL/GenBank/DDBJ databases">
        <title>Genome sequence of Sphingomonas daechungensis KACC 18115T.</title>
        <authorList>
            <person name="Hyun D.-W."/>
            <person name="Bae J.-W."/>
        </authorList>
    </citation>
    <scope>NUCLEOTIDE SEQUENCE [LARGE SCALE GENOMIC DNA]</scope>
    <source>
        <strain evidence="1 2">KACC 18115</strain>
    </source>
</reference>
<dbReference type="Proteomes" id="UP000516134">
    <property type="component" value="Chromosome"/>
</dbReference>
<dbReference type="RefSeq" id="WP_187713699.1">
    <property type="nucleotide sequence ID" value="NZ_CP060780.1"/>
</dbReference>
<evidence type="ECO:0008006" key="3">
    <source>
        <dbReference type="Google" id="ProtNLM"/>
    </source>
</evidence>
<evidence type="ECO:0000313" key="2">
    <source>
        <dbReference type="Proteomes" id="UP000516134"/>
    </source>
</evidence>
<organism evidence="1 2">
    <name type="scientific">Sphingomonas daechungensis</name>
    <dbReference type="NCBI Taxonomy" id="1176646"/>
    <lineage>
        <taxon>Bacteria</taxon>
        <taxon>Pseudomonadati</taxon>
        <taxon>Pseudomonadota</taxon>
        <taxon>Alphaproteobacteria</taxon>
        <taxon>Sphingomonadales</taxon>
        <taxon>Sphingomonadaceae</taxon>
        <taxon>Sphingomonas</taxon>
    </lineage>
</organism>
<proteinExistence type="predicted"/>
<gene>
    <name evidence="1" type="ORF">H9L15_07755</name>
</gene>
<sequence length="48" mass="5044">MLVIAILLTLSALATVIALIVAYPLFRIIVLACGSWSESVQEATAKLG</sequence>
<dbReference type="EMBL" id="CP060780">
    <property type="protein sequence ID" value="QNP42266.1"/>
    <property type="molecule type" value="Genomic_DNA"/>
</dbReference>
<evidence type="ECO:0000313" key="1">
    <source>
        <dbReference type="EMBL" id="QNP42266.1"/>
    </source>
</evidence>